<evidence type="ECO:0000313" key="6">
    <source>
        <dbReference type="Proteomes" id="UP000285209"/>
    </source>
</evidence>
<dbReference type="GO" id="GO:0008907">
    <property type="term" value="F:integrase activity"/>
    <property type="evidence" value="ECO:0007669"/>
    <property type="project" value="InterPro"/>
</dbReference>
<evidence type="ECO:0000259" key="4">
    <source>
        <dbReference type="PROSITE" id="PS51898"/>
    </source>
</evidence>
<dbReference type="GO" id="GO:0006310">
    <property type="term" value="P:DNA recombination"/>
    <property type="evidence" value="ECO:0007669"/>
    <property type="project" value="UniProtKB-KW"/>
</dbReference>
<evidence type="ECO:0000256" key="3">
    <source>
        <dbReference type="ARBA" id="ARBA00023172"/>
    </source>
</evidence>
<evidence type="ECO:0000313" key="5">
    <source>
        <dbReference type="EMBL" id="RGZ18958.1"/>
    </source>
</evidence>
<dbReference type="PANTHER" id="PTHR30349:SF41">
    <property type="entry name" value="INTEGRASE_RECOMBINASE PROTEIN MJ0367-RELATED"/>
    <property type="match status" value="1"/>
</dbReference>
<evidence type="ECO:0000256" key="1">
    <source>
        <dbReference type="ARBA" id="ARBA00008857"/>
    </source>
</evidence>
<dbReference type="CDD" id="cd01189">
    <property type="entry name" value="INT_ICEBs1_C_like"/>
    <property type="match status" value="1"/>
</dbReference>
<dbReference type="AlphaFoldDB" id="A0A413MC65"/>
<proteinExistence type="inferred from homology"/>
<organism evidence="5 6">
    <name type="scientific">Agathobacter rectalis</name>
    <dbReference type="NCBI Taxonomy" id="39491"/>
    <lineage>
        <taxon>Bacteria</taxon>
        <taxon>Bacillati</taxon>
        <taxon>Bacillota</taxon>
        <taxon>Clostridia</taxon>
        <taxon>Lachnospirales</taxon>
        <taxon>Lachnospiraceae</taxon>
        <taxon>Agathobacter</taxon>
    </lineage>
</organism>
<feature type="domain" description="Tyr recombinase" evidence="4">
    <location>
        <begin position="43"/>
        <end position="254"/>
    </location>
</feature>
<dbReference type="InterPro" id="IPR011010">
    <property type="entry name" value="DNA_brk_join_enz"/>
</dbReference>
<dbReference type="Gene3D" id="1.10.443.10">
    <property type="entry name" value="Intergrase catalytic core"/>
    <property type="match status" value="1"/>
</dbReference>
<dbReference type="Pfam" id="PF02920">
    <property type="entry name" value="Integrase_DNA"/>
    <property type="match status" value="1"/>
</dbReference>
<comment type="similarity">
    <text evidence="1">Belongs to the 'phage' integrase family.</text>
</comment>
<keyword evidence="2" id="KW-0238">DNA-binding</keyword>
<dbReference type="Pfam" id="PF00589">
    <property type="entry name" value="Phage_integrase"/>
    <property type="match status" value="1"/>
</dbReference>
<protein>
    <submittedName>
        <fullName evidence="5">Site-specific integrase</fullName>
    </submittedName>
</protein>
<reference evidence="5 6" key="1">
    <citation type="submission" date="2018-08" db="EMBL/GenBank/DDBJ databases">
        <title>A genome reference for cultivated species of the human gut microbiota.</title>
        <authorList>
            <person name="Zou Y."/>
            <person name="Xue W."/>
            <person name="Luo G."/>
        </authorList>
    </citation>
    <scope>NUCLEOTIDE SEQUENCE [LARGE SCALE GENOMIC DNA]</scope>
    <source>
        <strain evidence="5 6">AM54-25XD</strain>
    </source>
</reference>
<name>A0A413MC65_9FIRM</name>
<dbReference type="SUPFAM" id="SSF56349">
    <property type="entry name" value="DNA breaking-rejoining enzymes"/>
    <property type="match status" value="1"/>
</dbReference>
<dbReference type="GO" id="GO:0003677">
    <property type="term" value="F:DNA binding"/>
    <property type="evidence" value="ECO:0007669"/>
    <property type="project" value="UniProtKB-KW"/>
</dbReference>
<evidence type="ECO:0000256" key="2">
    <source>
        <dbReference type="ARBA" id="ARBA00023125"/>
    </source>
</evidence>
<keyword evidence="3" id="KW-0233">DNA recombination</keyword>
<gene>
    <name evidence="5" type="ORF">DXA03_06310</name>
</gene>
<dbReference type="InterPro" id="IPR002104">
    <property type="entry name" value="Integrase_catalytic"/>
</dbReference>
<dbReference type="PROSITE" id="PS51898">
    <property type="entry name" value="TYR_RECOMBINASE"/>
    <property type="match status" value="1"/>
</dbReference>
<dbReference type="InterPro" id="IPR050090">
    <property type="entry name" value="Tyrosine_recombinase_XerCD"/>
</dbReference>
<sequence length="259" mass="30401">MGKSLNGKELGKGLSQRKDGLYQGRFVNRFGKKQTVYAKTLNEVSQKLRNEQYEDEKALNVVAKDTFYYNLYVVAIDTGMRIGELMGLQWSDVDFEKKVVHVRRSLCYFRKDGKYVFEWHDTKTHNSKRTIPLTTRAMEALKKQRVRGQEILLKNAQTAQDEYKNLVFVTRNNRPTQQFIVQECMDVTTRRIQKEHPEFERFSPHCFRHTFATRAIENGMQPKSVQKLLGHGSLQLTMDLYCHVTDDTLFDEMRKMEAV</sequence>
<dbReference type="InterPro" id="IPR013762">
    <property type="entry name" value="Integrase-like_cat_sf"/>
</dbReference>
<dbReference type="EMBL" id="QSDV01000007">
    <property type="protein sequence ID" value="RGZ18958.1"/>
    <property type="molecule type" value="Genomic_DNA"/>
</dbReference>
<dbReference type="Proteomes" id="UP000285209">
    <property type="component" value="Unassembled WGS sequence"/>
</dbReference>
<dbReference type="InterPro" id="IPR004191">
    <property type="entry name" value="Integrase_Tn916-type_DNA-bd_N"/>
</dbReference>
<accession>A0A413MC65</accession>
<dbReference type="PANTHER" id="PTHR30349">
    <property type="entry name" value="PHAGE INTEGRASE-RELATED"/>
    <property type="match status" value="1"/>
</dbReference>
<comment type="caution">
    <text evidence="5">The sequence shown here is derived from an EMBL/GenBank/DDBJ whole genome shotgun (WGS) entry which is preliminary data.</text>
</comment>